<evidence type="ECO:0000313" key="3">
    <source>
        <dbReference type="EMBL" id="KAK7461791.1"/>
    </source>
</evidence>
<comment type="caution">
    <text evidence="3">The sequence shown here is derived from an EMBL/GenBank/DDBJ whole genome shotgun (WGS) entry which is preliminary data.</text>
</comment>
<name>A0ABR1JHL9_9AGAR</name>
<evidence type="ECO:0008006" key="5">
    <source>
        <dbReference type="Google" id="ProtNLM"/>
    </source>
</evidence>
<gene>
    <name evidence="3" type="ORF">VKT23_008223</name>
</gene>
<feature type="region of interest" description="Disordered" evidence="2">
    <location>
        <begin position="18"/>
        <end position="38"/>
    </location>
</feature>
<dbReference type="EMBL" id="JBANRG010000012">
    <property type="protein sequence ID" value="KAK7461791.1"/>
    <property type="molecule type" value="Genomic_DNA"/>
</dbReference>
<dbReference type="Gene3D" id="1.20.1280.50">
    <property type="match status" value="1"/>
</dbReference>
<reference evidence="3 4" key="1">
    <citation type="submission" date="2024-01" db="EMBL/GenBank/DDBJ databases">
        <title>A draft genome for the cacao thread blight pathogen Marasmiellus scandens.</title>
        <authorList>
            <person name="Baruah I.K."/>
            <person name="Leung J."/>
            <person name="Bukari Y."/>
            <person name="Amoako-Attah I."/>
            <person name="Meinhardt L.W."/>
            <person name="Bailey B.A."/>
            <person name="Cohen S.P."/>
        </authorList>
    </citation>
    <scope>NUCLEOTIDE SEQUENCE [LARGE SCALE GENOMIC DNA]</scope>
    <source>
        <strain evidence="3 4">GH-19</strain>
    </source>
</reference>
<evidence type="ECO:0000313" key="4">
    <source>
        <dbReference type="Proteomes" id="UP001498398"/>
    </source>
</evidence>
<organism evidence="3 4">
    <name type="scientific">Marasmiellus scandens</name>
    <dbReference type="NCBI Taxonomy" id="2682957"/>
    <lineage>
        <taxon>Eukaryota</taxon>
        <taxon>Fungi</taxon>
        <taxon>Dikarya</taxon>
        <taxon>Basidiomycota</taxon>
        <taxon>Agaricomycotina</taxon>
        <taxon>Agaricomycetes</taxon>
        <taxon>Agaricomycetidae</taxon>
        <taxon>Agaricales</taxon>
        <taxon>Marasmiineae</taxon>
        <taxon>Omphalotaceae</taxon>
        <taxon>Marasmiellus</taxon>
    </lineage>
</organism>
<keyword evidence="4" id="KW-1185">Reference proteome</keyword>
<dbReference type="Gene3D" id="3.80.10.10">
    <property type="entry name" value="Ribonuclease Inhibitor"/>
    <property type="match status" value="1"/>
</dbReference>
<dbReference type="InterPro" id="IPR032675">
    <property type="entry name" value="LRR_dom_sf"/>
</dbReference>
<accession>A0ABR1JHL9</accession>
<dbReference type="SUPFAM" id="SSF52047">
    <property type="entry name" value="RNI-like"/>
    <property type="match status" value="1"/>
</dbReference>
<evidence type="ECO:0000256" key="2">
    <source>
        <dbReference type="SAM" id="MobiDB-lite"/>
    </source>
</evidence>
<sequence length="675" mass="75236">MSWIDPLTPMYATSSKTLFSSSSRAPSPVEWSDENSFDSPANTDFSPTILCAECLHTFACSEQACDPSTLSKVRAKYVPLPSEIAKIQLFIDDLDKDLSKYDLEIKRLEGTLKRLTRQRDALGRRRDECEALLSPIRRLPPEILSQIFHYHCQRAPISFEGRNSIRLPKNLVVDAPALTISHVCSFWRELSLSVPVLWSSLQIDLRWYMGYGPTRLFHSFLTYSGSTPLDLQVTFGYGDANNAAVLDSLVDLSHRWHTVAWECAGGPGDTMNYLAPKGFPLLTSLTLKYGYLSNLCFFQGSNSLQHLALDDVGFSTDGLTLPFTQLSTISITEQYTSQTLFLLQKFSTSLESAEIKYCLHSSPQVLDHYAVQLNHLTSLMLSTSDFQEILGHITTPKLTSLTITSNHAQYGSPITFLLRVDAFLEFLSRSSLDGVNVLEQLKLDRVELSDSGLLRILRLTPKLKCLSVRDDIFHWSDEPQDLPTGRSPRTEGLITNSFLRSLTVTHHIWGLSSVLVPEIHTLDFVTHPSRIDNGLLVDMIASRSQSDLGISPLRNVSVRQGEWPGAEPDTHFARPLVTLEPVMLIDLDDSEEGSMGTAGLDTSGPDPSLMSEDEIAFRKGALRLDLENTESDVRNDSGEEGIITKVKDRALKCLWWGGSIATPDFSFVRLVSALI</sequence>
<dbReference type="Proteomes" id="UP001498398">
    <property type="component" value="Unassembled WGS sequence"/>
</dbReference>
<protein>
    <recommendedName>
        <fullName evidence="5">F-box domain-containing protein</fullName>
    </recommendedName>
</protein>
<evidence type="ECO:0000256" key="1">
    <source>
        <dbReference type="SAM" id="Coils"/>
    </source>
</evidence>
<feature type="coiled-coil region" evidence="1">
    <location>
        <begin position="91"/>
        <end position="132"/>
    </location>
</feature>
<proteinExistence type="predicted"/>
<keyword evidence="1" id="KW-0175">Coiled coil</keyword>